<keyword evidence="2" id="KW-1185">Reference proteome</keyword>
<name>A0A0U1L4L0_9FIRM</name>
<accession>A0A0U1L4L0</accession>
<proteinExistence type="predicted"/>
<dbReference type="Proteomes" id="UP000049855">
    <property type="component" value="Unassembled WGS sequence"/>
</dbReference>
<dbReference type="AlphaFoldDB" id="A0A0U1L4L0"/>
<organism evidence="1 2">
    <name type="scientific">Sporomusa ovata</name>
    <dbReference type="NCBI Taxonomy" id="2378"/>
    <lineage>
        <taxon>Bacteria</taxon>
        <taxon>Bacillati</taxon>
        <taxon>Bacillota</taxon>
        <taxon>Negativicutes</taxon>
        <taxon>Selenomonadales</taxon>
        <taxon>Sporomusaceae</taxon>
        <taxon>Sporomusa</taxon>
    </lineage>
</organism>
<reference evidence="2" key="1">
    <citation type="submission" date="2015-03" db="EMBL/GenBank/DDBJ databases">
        <authorList>
            <person name="Nijsse Bart"/>
        </authorList>
    </citation>
    <scope>NUCLEOTIDE SEQUENCE [LARGE SCALE GENOMIC DNA]</scope>
</reference>
<evidence type="ECO:0000313" key="1">
    <source>
        <dbReference type="EMBL" id="CQR74445.1"/>
    </source>
</evidence>
<gene>
    <name evidence="1" type="ORF">SpAn4DRAFT_0907</name>
</gene>
<dbReference type="EMBL" id="CTRP01000014">
    <property type="protein sequence ID" value="CQR74445.1"/>
    <property type="molecule type" value="Genomic_DNA"/>
</dbReference>
<sequence length="41" mass="4517">MPDGQGAPVNAWEDTLIRVSIHILLCQKATIIETTTEYCQG</sequence>
<evidence type="ECO:0000313" key="2">
    <source>
        <dbReference type="Proteomes" id="UP000049855"/>
    </source>
</evidence>
<protein>
    <submittedName>
        <fullName evidence="1">Uncharacterized protein</fullName>
    </submittedName>
</protein>